<evidence type="ECO:0000313" key="6">
    <source>
        <dbReference type="Proteomes" id="UP000199664"/>
    </source>
</evidence>
<keyword evidence="1" id="KW-0805">Transcription regulation</keyword>
<dbReference type="EMBL" id="FOAN01000002">
    <property type="protein sequence ID" value="SEK95903.1"/>
    <property type="molecule type" value="Genomic_DNA"/>
</dbReference>
<dbReference type="InterPro" id="IPR002577">
    <property type="entry name" value="HTH_HxlR"/>
</dbReference>
<dbReference type="STRING" id="1036779.SAMN04515666_102466"/>
<accession>A0A1H7LA50</accession>
<keyword evidence="6" id="KW-1185">Reference proteome</keyword>
<evidence type="ECO:0000256" key="3">
    <source>
        <dbReference type="ARBA" id="ARBA00023163"/>
    </source>
</evidence>
<dbReference type="SUPFAM" id="SSF46785">
    <property type="entry name" value="Winged helix' DNA-binding domain"/>
    <property type="match status" value="1"/>
</dbReference>
<evidence type="ECO:0000256" key="1">
    <source>
        <dbReference type="ARBA" id="ARBA00023015"/>
    </source>
</evidence>
<dbReference type="Gene3D" id="1.10.10.10">
    <property type="entry name" value="Winged helix-like DNA-binding domain superfamily/Winged helix DNA-binding domain"/>
    <property type="match status" value="1"/>
</dbReference>
<dbReference type="RefSeq" id="WP_091831526.1">
    <property type="nucleotide sequence ID" value="NZ_FOAN01000002.1"/>
</dbReference>
<dbReference type="PANTHER" id="PTHR33204">
    <property type="entry name" value="TRANSCRIPTIONAL REGULATOR, MARR FAMILY"/>
    <property type="match status" value="1"/>
</dbReference>
<dbReference type="PROSITE" id="PS51118">
    <property type="entry name" value="HTH_HXLR"/>
    <property type="match status" value="1"/>
</dbReference>
<dbReference type="Proteomes" id="UP000199664">
    <property type="component" value="Unassembled WGS sequence"/>
</dbReference>
<proteinExistence type="predicted"/>
<dbReference type="OrthoDB" id="9800350at2"/>
<dbReference type="GO" id="GO:0003677">
    <property type="term" value="F:DNA binding"/>
    <property type="evidence" value="ECO:0007669"/>
    <property type="project" value="UniProtKB-KW"/>
</dbReference>
<dbReference type="Pfam" id="PF01638">
    <property type="entry name" value="HxlR"/>
    <property type="match status" value="1"/>
</dbReference>
<reference evidence="6" key="1">
    <citation type="submission" date="2016-10" db="EMBL/GenBank/DDBJ databases">
        <authorList>
            <person name="Varghese N."/>
            <person name="Submissions S."/>
        </authorList>
    </citation>
    <scope>NUCLEOTIDE SEQUENCE [LARGE SCALE GENOMIC DNA]</scope>
    <source>
        <strain evidence="6">LMG 26383,CCUG 61248,R- 45681</strain>
    </source>
</reference>
<evidence type="ECO:0000313" key="5">
    <source>
        <dbReference type="EMBL" id="SEK95903.1"/>
    </source>
</evidence>
<sequence length="114" mass="12935">MRPSLKDIPYVWCPVEATIDVIGGKWKALILFQLTQGPRRFNALRRLLPHVTQRMMTLQLRALEEDGIISRSVQETVPPKVEYALTERGWALAPIFEAMTLWGQAHGARRSAPA</sequence>
<dbReference type="AlphaFoldDB" id="A0A1H7LA50"/>
<dbReference type="PANTHER" id="PTHR33204:SF29">
    <property type="entry name" value="TRANSCRIPTIONAL REGULATOR"/>
    <property type="match status" value="1"/>
</dbReference>
<evidence type="ECO:0000259" key="4">
    <source>
        <dbReference type="PROSITE" id="PS51118"/>
    </source>
</evidence>
<organism evidence="5 6">
    <name type="scientific">Bosea lupini</name>
    <dbReference type="NCBI Taxonomy" id="1036779"/>
    <lineage>
        <taxon>Bacteria</taxon>
        <taxon>Pseudomonadati</taxon>
        <taxon>Pseudomonadota</taxon>
        <taxon>Alphaproteobacteria</taxon>
        <taxon>Hyphomicrobiales</taxon>
        <taxon>Boseaceae</taxon>
        <taxon>Bosea</taxon>
    </lineage>
</organism>
<dbReference type="InterPro" id="IPR036388">
    <property type="entry name" value="WH-like_DNA-bd_sf"/>
</dbReference>
<keyword evidence="2 5" id="KW-0238">DNA-binding</keyword>
<protein>
    <submittedName>
        <fullName evidence="5">DNA-binding transcriptional regulator, HxlR family</fullName>
    </submittedName>
</protein>
<gene>
    <name evidence="5" type="ORF">SAMN04515666_102466</name>
</gene>
<name>A0A1H7LA50_9HYPH</name>
<keyword evidence="3" id="KW-0804">Transcription</keyword>
<feature type="domain" description="HTH hxlR-type" evidence="4">
    <location>
        <begin position="13"/>
        <end position="111"/>
    </location>
</feature>
<evidence type="ECO:0000256" key="2">
    <source>
        <dbReference type="ARBA" id="ARBA00023125"/>
    </source>
</evidence>
<dbReference type="InterPro" id="IPR036390">
    <property type="entry name" value="WH_DNA-bd_sf"/>
</dbReference>